<organism evidence="2 3">
    <name type="scientific">Methylovulum psychrotolerans</name>
    <dbReference type="NCBI Taxonomy" id="1704499"/>
    <lineage>
        <taxon>Bacteria</taxon>
        <taxon>Pseudomonadati</taxon>
        <taxon>Pseudomonadota</taxon>
        <taxon>Gammaproteobacteria</taxon>
        <taxon>Methylococcales</taxon>
        <taxon>Methylococcaceae</taxon>
        <taxon>Methylovulum</taxon>
    </lineage>
</organism>
<dbReference type="KEGG" id="mpsy:CEK71_01675"/>
<keyword evidence="1" id="KW-0472">Membrane</keyword>
<feature type="transmembrane region" description="Helical" evidence="1">
    <location>
        <begin position="86"/>
        <end position="108"/>
    </location>
</feature>
<evidence type="ECO:0000256" key="1">
    <source>
        <dbReference type="SAM" id="Phobius"/>
    </source>
</evidence>
<gene>
    <name evidence="2" type="ORF">CEK71_01675</name>
</gene>
<sequence>MPFTPLHFGPGAAINALAPKHISFLSFCAANVLIDVEPLYFMLNAQYPIHRFLHTYLGASTIIIATLALFVLALKLSRWLPNWFAWQSLSPAAVTFGAAAGCYSHVLLDSVMHTDIRPFAPFSDANPLLGIIAIDTLHSLCLVAGIAGLWLWFIRQGLGK</sequence>
<evidence type="ECO:0000313" key="3">
    <source>
        <dbReference type="Proteomes" id="UP000197019"/>
    </source>
</evidence>
<dbReference type="EMBL" id="CP022129">
    <property type="protein sequence ID" value="ASF44875.1"/>
    <property type="molecule type" value="Genomic_DNA"/>
</dbReference>
<dbReference type="RefSeq" id="WP_088617758.1">
    <property type="nucleotide sequence ID" value="NZ_CP022129.1"/>
</dbReference>
<feature type="transmembrane region" description="Helical" evidence="1">
    <location>
        <begin position="128"/>
        <end position="154"/>
    </location>
</feature>
<feature type="transmembrane region" description="Helical" evidence="1">
    <location>
        <begin position="54"/>
        <end position="74"/>
    </location>
</feature>
<name>A0A1Z4BU92_9GAMM</name>
<evidence type="ECO:0000313" key="2">
    <source>
        <dbReference type="EMBL" id="ASF44875.1"/>
    </source>
</evidence>
<protein>
    <recommendedName>
        <fullName evidence="4">Hydrolase</fullName>
    </recommendedName>
</protein>
<reference evidence="2 3" key="1">
    <citation type="submission" date="2017-06" db="EMBL/GenBank/DDBJ databases">
        <title>Genome Sequencing of the methanotroph Methylovulum psychrotolerants str. HV10-M2 isolated from a high-altitude environment.</title>
        <authorList>
            <person name="Mateos-Rivera A."/>
        </authorList>
    </citation>
    <scope>NUCLEOTIDE SEQUENCE [LARGE SCALE GENOMIC DNA]</scope>
    <source>
        <strain evidence="2 3">HV10_M2</strain>
    </source>
</reference>
<dbReference type="AlphaFoldDB" id="A0A1Z4BU92"/>
<evidence type="ECO:0008006" key="4">
    <source>
        <dbReference type="Google" id="ProtNLM"/>
    </source>
</evidence>
<keyword evidence="1" id="KW-0812">Transmembrane</keyword>
<keyword evidence="3" id="KW-1185">Reference proteome</keyword>
<dbReference type="Proteomes" id="UP000197019">
    <property type="component" value="Chromosome"/>
</dbReference>
<accession>A0A1Z4BU92</accession>
<keyword evidence="1" id="KW-1133">Transmembrane helix</keyword>
<dbReference type="OrthoDB" id="272996at2"/>
<proteinExistence type="predicted"/>